<evidence type="ECO:0000313" key="7">
    <source>
        <dbReference type="Proteomes" id="UP001488805"/>
    </source>
</evidence>
<evidence type="ECO:0000259" key="5">
    <source>
        <dbReference type="PROSITE" id="PS50824"/>
    </source>
</evidence>
<keyword evidence="7" id="KW-1185">Reference proteome</keyword>
<dbReference type="PROSITE" id="PS50188">
    <property type="entry name" value="B302_SPRY"/>
    <property type="match status" value="1"/>
</dbReference>
<dbReference type="Pfam" id="PF02758">
    <property type="entry name" value="PYRIN"/>
    <property type="match status" value="1"/>
</dbReference>
<dbReference type="SUPFAM" id="SSF52047">
    <property type="entry name" value="RNI-like"/>
    <property type="match status" value="1"/>
</dbReference>
<feature type="domain" description="Pyrin" evidence="5">
    <location>
        <begin position="1"/>
        <end position="89"/>
    </location>
</feature>
<evidence type="ECO:0000256" key="1">
    <source>
        <dbReference type="ARBA" id="ARBA00022614"/>
    </source>
</evidence>
<evidence type="ECO:0000313" key="6">
    <source>
        <dbReference type="EMBL" id="KAK9540956.1"/>
    </source>
</evidence>
<dbReference type="InterPro" id="IPR001611">
    <property type="entry name" value="Leu-rich_rpt"/>
</dbReference>
<gene>
    <name evidence="6" type="ORF">VZT92_003372</name>
</gene>
<keyword evidence="2" id="KW-0677">Repeat</keyword>
<dbReference type="Gene3D" id="2.60.120.920">
    <property type="match status" value="1"/>
</dbReference>
<dbReference type="Gene3D" id="3.80.10.10">
    <property type="entry name" value="Ribonuclease Inhibitor"/>
    <property type="match status" value="1"/>
</dbReference>
<reference evidence="6 7" key="1">
    <citation type="journal article" date="2024" name="Genome Biol. Evol.">
        <title>Chromosome-level genome assembly of the viviparous eelpout Zoarces viviparus.</title>
        <authorList>
            <person name="Fuhrmann N."/>
            <person name="Brasseur M.V."/>
            <person name="Bakowski C.E."/>
            <person name="Podsiadlowski L."/>
            <person name="Prost S."/>
            <person name="Krehenwinkel H."/>
            <person name="Mayer C."/>
        </authorList>
    </citation>
    <scope>NUCLEOTIDE SEQUENCE [LARGE SCALE GENOMIC DNA]</scope>
    <source>
        <strain evidence="6">NO-MEL_2022_Ind0_liver</strain>
    </source>
</reference>
<dbReference type="InterPro" id="IPR001870">
    <property type="entry name" value="B30.2/SPRY"/>
</dbReference>
<dbReference type="SMART" id="SM00449">
    <property type="entry name" value="SPRY"/>
    <property type="match status" value="1"/>
</dbReference>
<feature type="region of interest" description="Disordered" evidence="3">
    <location>
        <begin position="83"/>
        <end position="109"/>
    </location>
</feature>
<dbReference type="InterPro" id="IPR003877">
    <property type="entry name" value="SPRY_dom"/>
</dbReference>
<dbReference type="SMART" id="SM01289">
    <property type="entry name" value="PYRIN"/>
    <property type="match status" value="1"/>
</dbReference>
<dbReference type="EMBL" id="JBCEZU010000013">
    <property type="protein sequence ID" value="KAK9540956.1"/>
    <property type="molecule type" value="Genomic_DNA"/>
</dbReference>
<dbReference type="PRINTS" id="PR01407">
    <property type="entry name" value="BUTYPHLNCDUF"/>
</dbReference>
<dbReference type="InterPro" id="IPR003879">
    <property type="entry name" value="Butyrophylin_SPRY"/>
</dbReference>
<protein>
    <recommendedName>
        <fullName evidence="8">B30.2/SPRY domain-containing protein</fullName>
    </recommendedName>
</protein>
<dbReference type="InterPro" id="IPR004020">
    <property type="entry name" value="DAPIN"/>
</dbReference>
<dbReference type="InterPro" id="IPR013320">
    <property type="entry name" value="ConA-like_dom_sf"/>
</dbReference>
<dbReference type="SUPFAM" id="SSF47986">
    <property type="entry name" value="DEATH domain"/>
    <property type="match status" value="1"/>
</dbReference>
<dbReference type="InterPro" id="IPR006574">
    <property type="entry name" value="PRY"/>
</dbReference>
<evidence type="ECO:0000256" key="3">
    <source>
        <dbReference type="SAM" id="MobiDB-lite"/>
    </source>
</evidence>
<dbReference type="Pfam" id="PF00622">
    <property type="entry name" value="SPRY"/>
    <property type="match status" value="1"/>
</dbReference>
<proteinExistence type="predicted"/>
<evidence type="ECO:0000259" key="4">
    <source>
        <dbReference type="PROSITE" id="PS50188"/>
    </source>
</evidence>
<dbReference type="PROSITE" id="PS51450">
    <property type="entry name" value="LRR"/>
    <property type="match status" value="1"/>
</dbReference>
<dbReference type="SMART" id="SM00589">
    <property type="entry name" value="PRY"/>
    <property type="match status" value="1"/>
</dbReference>
<keyword evidence="1" id="KW-0433">Leucine-rich repeat</keyword>
<dbReference type="CDD" id="cd08321">
    <property type="entry name" value="Pyrin_ASC-like"/>
    <property type="match status" value="1"/>
</dbReference>
<dbReference type="InterPro" id="IPR051261">
    <property type="entry name" value="NLR"/>
</dbReference>
<sequence length="459" mass="51289">MEVPRLILDSLDQLGADDFKRFRWNLTQPVLDGCRPIPKSCLENKDRPDTVSRMMDSYGKESAVNVTVEILKRMNLNNEAQKLQNARPEDADVGETPENRGTSSCQSEGKAAVFSEKDLDVFDLKEYDASEEALLRMLTVIKASNKALLSGCNLSERSCEALSSVLSSPSSSLRELDLSNNNLQDSGVKLLSAGLESQYCQLEILSLSGCLVTEEGCSSLASALRSNPSHHLRELDLSYNHPGVSGAKLLSAGLEDPTWRLDTLRVEPAGDQWLKPGLRKYACELTINTNTVHRNLKLSDNNRKVTREEKQPYPDHPDRFQYYAQLLCRTGLTGRCYWEVEWREHVVISVSYRGITRKGTSDDCLFGLNDQSWSLECYGGDRYSVLHNNIRTRLSTSSSSTSSSGRAAVYVDWPAGSLSFYRVSSDTLIHIYTFNTTFTEPLYPGFWFYSGSSVSLCSV</sequence>
<dbReference type="Gene3D" id="1.10.533.10">
    <property type="entry name" value="Death Domain, Fas"/>
    <property type="match status" value="1"/>
</dbReference>
<dbReference type="PANTHER" id="PTHR24106">
    <property type="entry name" value="NACHT, LRR AND CARD DOMAINS-CONTAINING"/>
    <property type="match status" value="1"/>
</dbReference>
<accession>A0AAW1G447</accession>
<dbReference type="Pfam" id="PF13516">
    <property type="entry name" value="LRR_6"/>
    <property type="match status" value="2"/>
</dbReference>
<evidence type="ECO:0000256" key="2">
    <source>
        <dbReference type="ARBA" id="ARBA00022737"/>
    </source>
</evidence>
<dbReference type="InterPro" id="IPR043136">
    <property type="entry name" value="B30.2/SPRY_sf"/>
</dbReference>
<dbReference type="AlphaFoldDB" id="A0AAW1G447"/>
<dbReference type="Proteomes" id="UP001488805">
    <property type="component" value="Unassembled WGS sequence"/>
</dbReference>
<dbReference type="InterPro" id="IPR011029">
    <property type="entry name" value="DEATH-like_dom_sf"/>
</dbReference>
<dbReference type="CDD" id="cd16040">
    <property type="entry name" value="SPRY_PRY_SNTX"/>
    <property type="match status" value="1"/>
</dbReference>
<evidence type="ECO:0008006" key="8">
    <source>
        <dbReference type="Google" id="ProtNLM"/>
    </source>
</evidence>
<comment type="caution">
    <text evidence="6">The sequence shown here is derived from an EMBL/GenBank/DDBJ whole genome shotgun (WGS) entry which is preliminary data.</text>
</comment>
<dbReference type="SMART" id="SM00368">
    <property type="entry name" value="LRR_RI"/>
    <property type="match status" value="4"/>
</dbReference>
<name>A0AAW1G447_ZOAVI</name>
<dbReference type="PROSITE" id="PS50824">
    <property type="entry name" value="DAPIN"/>
    <property type="match status" value="1"/>
</dbReference>
<dbReference type="SUPFAM" id="SSF49899">
    <property type="entry name" value="Concanavalin A-like lectins/glucanases"/>
    <property type="match status" value="1"/>
</dbReference>
<dbReference type="InterPro" id="IPR032675">
    <property type="entry name" value="LRR_dom_sf"/>
</dbReference>
<dbReference type="Pfam" id="PF13765">
    <property type="entry name" value="PRY"/>
    <property type="match status" value="1"/>
</dbReference>
<organism evidence="6 7">
    <name type="scientific">Zoarces viviparus</name>
    <name type="common">Viviparous eelpout</name>
    <name type="synonym">Blennius viviparus</name>
    <dbReference type="NCBI Taxonomy" id="48416"/>
    <lineage>
        <taxon>Eukaryota</taxon>
        <taxon>Metazoa</taxon>
        <taxon>Chordata</taxon>
        <taxon>Craniata</taxon>
        <taxon>Vertebrata</taxon>
        <taxon>Euteleostomi</taxon>
        <taxon>Actinopterygii</taxon>
        <taxon>Neopterygii</taxon>
        <taxon>Teleostei</taxon>
        <taxon>Neoteleostei</taxon>
        <taxon>Acanthomorphata</taxon>
        <taxon>Eupercaria</taxon>
        <taxon>Perciformes</taxon>
        <taxon>Cottioidei</taxon>
        <taxon>Zoarcales</taxon>
        <taxon>Zoarcidae</taxon>
        <taxon>Zoarcinae</taxon>
        <taxon>Zoarces</taxon>
    </lineage>
</organism>
<feature type="domain" description="B30.2/SPRY" evidence="4">
    <location>
        <begin position="265"/>
        <end position="459"/>
    </location>
</feature>